<reference evidence="6 7" key="1">
    <citation type="submission" date="2009-01" db="EMBL/GenBank/DDBJ databases">
        <authorList>
            <person name="Qin X."/>
            <person name="Bachman B."/>
            <person name="Battles P."/>
            <person name="Bell A."/>
            <person name="Bess C."/>
            <person name="Bickham C."/>
            <person name="Chaboub L."/>
            <person name="Chen D."/>
            <person name="Coyle M."/>
            <person name="Deiros D.R."/>
            <person name="Dinh H."/>
            <person name="Forbes L."/>
            <person name="Fowler G."/>
            <person name="Francisco L."/>
            <person name="Fu Q."/>
            <person name="Gubbala S."/>
            <person name="Hale W."/>
            <person name="Han Y."/>
            <person name="Hemphill L."/>
            <person name="Highlander S.K."/>
            <person name="Hirani K."/>
            <person name="Hogues M."/>
            <person name="Jackson L."/>
            <person name="Jakkamsetti A."/>
            <person name="Javaid M."/>
            <person name="Jiang H."/>
            <person name="Korchina V."/>
            <person name="Kovar C."/>
            <person name="Lara F."/>
            <person name="Lee S."/>
            <person name="Mata R."/>
            <person name="Mathew T."/>
            <person name="Moen C."/>
            <person name="Morales K."/>
            <person name="Munidasa M."/>
            <person name="Nazareth L."/>
            <person name="Ngo R."/>
            <person name="Nguyen L."/>
            <person name="Okwuonu G."/>
            <person name="Ongeri F."/>
            <person name="Patil S."/>
            <person name="Petrosino J."/>
            <person name="Pham C."/>
            <person name="Pham P."/>
            <person name="Pu L.-L."/>
            <person name="Puazo M."/>
            <person name="Raj R."/>
            <person name="Reid J."/>
            <person name="Rouhana J."/>
            <person name="Saada N."/>
            <person name="Shang Y."/>
            <person name="Simmons D."/>
            <person name="Thornton R."/>
            <person name="Warren J."/>
            <person name="Weissenberger G."/>
            <person name="Zhang J."/>
            <person name="Zhang L."/>
            <person name="Zhou C."/>
            <person name="Zhu D."/>
            <person name="Muzny D."/>
            <person name="Worley K."/>
            <person name="Gibbs R."/>
        </authorList>
    </citation>
    <scope>NUCLEOTIDE SEQUENCE [LARGE SCALE GENOMIC DNA]</scope>
    <source>
        <strain evidence="7">ATCC 8290 / DSM 20176 / CCUG 30140 / JCM 1155 / KCTC 3500 / NBRC 15886 / NCIMB 8040 / NRRL B-1843 / 9</strain>
    </source>
</reference>
<evidence type="ECO:0000256" key="4">
    <source>
        <dbReference type="ARBA" id="ARBA00022840"/>
    </source>
</evidence>
<evidence type="ECO:0000256" key="2">
    <source>
        <dbReference type="ARBA" id="ARBA00022801"/>
    </source>
</evidence>
<dbReference type="InterPro" id="IPR011604">
    <property type="entry name" value="PDDEXK-like_dom_sf"/>
</dbReference>
<dbReference type="Gene3D" id="3.90.320.10">
    <property type="match status" value="1"/>
</dbReference>
<dbReference type="Pfam" id="PF12684">
    <property type="entry name" value="DUF3799"/>
    <property type="match status" value="1"/>
</dbReference>
<evidence type="ECO:0000256" key="3">
    <source>
        <dbReference type="ARBA" id="ARBA00022806"/>
    </source>
</evidence>
<dbReference type="GO" id="GO:0016787">
    <property type="term" value="F:hydrolase activity"/>
    <property type="evidence" value="ECO:0007669"/>
    <property type="project" value="UniProtKB-KW"/>
</dbReference>
<gene>
    <name evidence="6" type="ORF">HMPREF0519_0411</name>
</gene>
<dbReference type="SUPFAM" id="SSF52980">
    <property type="entry name" value="Restriction endonuclease-like"/>
    <property type="match status" value="1"/>
</dbReference>
<keyword evidence="3" id="KW-0347">Helicase</keyword>
<sequence>MDEVRETLTLTPQNYYDPSTDWEYMSFSRFKQFQTCEAETLAELNGQWKPTSDETALLVGNYLHSYFESPESHTKFMETHPQILAKTGKNKGKPKAQFKTADSMIEALTADQVFNELYQGTKETIVTGKFGGMLWKGKIDCLNLADKYFVDLKTTRDLHQGYYNEVDHLREDFVSYRQYDLQMAIYRELIQQTFGVDCQPYIVAVTKQTPPDKAILEIPDEQLKAALDDAQKRLPHIQQAMNGEIKPNRCECCDYCRDTKRLAKPISIRMLLK</sequence>
<dbReference type="Proteomes" id="UP000003752">
    <property type="component" value="Unassembled WGS sequence"/>
</dbReference>
<dbReference type="GO" id="GO:0004386">
    <property type="term" value="F:helicase activity"/>
    <property type="evidence" value="ECO:0007669"/>
    <property type="project" value="UniProtKB-KW"/>
</dbReference>
<organism evidence="6 7">
    <name type="scientific">Lentilactobacillus hilgardii (strain ATCC 8290 / DSM 20176 / CCUG 30140 / JCM 1155 / KCTC 3500 / NBRC 15886 / NCIMB 8040 / NRRL B-1843 / 9)</name>
    <dbReference type="NCBI Taxonomy" id="1423757"/>
    <lineage>
        <taxon>Bacteria</taxon>
        <taxon>Bacillati</taxon>
        <taxon>Bacillota</taxon>
        <taxon>Bacilli</taxon>
        <taxon>Lactobacillales</taxon>
        <taxon>Lactobacillaceae</taxon>
        <taxon>Lentilactobacillus</taxon>
    </lineage>
</organism>
<accession>C0XGQ0</accession>
<keyword evidence="1" id="KW-0547">Nucleotide-binding</keyword>
<keyword evidence="2" id="KW-0378">Hydrolase</keyword>
<feature type="domain" description="Putative exodeoxyribonuclease 8 PDDEXK-like" evidence="5">
    <location>
        <begin position="26"/>
        <end position="259"/>
    </location>
</feature>
<protein>
    <recommendedName>
        <fullName evidence="5">Putative exodeoxyribonuclease 8 PDDEXK-like domain-containing protein</fullName>
    </recommendedName>
</protein>
<evidence type="ECO:0000313" key="6">
    <source>
        <dbReference type="EMBL" id="EEI25462.1"/>
    </source>
</evidence>
<dbReference type="PIRSF" id="PIRSF031475">
    <property type="entry name" value="UCP031475"/>
    <property type="match status" value="1"/>
</dbReference>
<dbReference type="HOGENOM" id="CLU_1052538_0_0_9"/>
<dbReference type="SMR" id="C0XGQ0"/>
<name>C0XGQ0_LENH9</name>
<comment type="caution">
    <text evidence="6">The sequence shown here is derived from an EMBL/GenBank/DDBJ whole genome shotgun (WGS) entry which is preliminary data.</text>
</comment>
<dbReference type="EMBL" id="ACGP01000088">
    <property type="protein sequence ID" value="EEI25462.1"/>
    <property type="molecule type" value="Genomic_DNA"/>
</dbReference>
<keyword evidence="4" id="KW-0067">ATP-binding</keyword>
<keyword evidence="7" id="KW-1185">Reference proteome</keyword>
<dbReference type="InterPro" id="IPR011335">
    <property type="entry name" value="Restrct_endonuc-II-like"/>
</dbReference>
<dbReference type="RefSeq" id="WP_003635283.1">
    <property type="nucleotide sequence ID" value="NZ_AZDF01000009.1"/>
</dbReference>
<dbReference type="AlphaFoldDB" id="C0XGQ0"/>
<dbReference type="InterPro" id="IPR024432">
    <property type="entry name" value="Put_RecE_PDDEXK-like_dom"/>
</dbReference>
<dbReference type="PATRIC" id="fig|1423757.3.peg.2633"/>
<dbReference type="InterPro" id="IPR016974">
    <property type="entry name" value="Uncharacterised_phage-assoc"/>
</dbReference>
<evidence type="ECO:0000313" key="7">
    <source>
        <dbReference type="Proteomes" id="UP000003752"/>
    </source>
</evidence>
<proteinExistence type="predicted"/>
<dbReference type="GO" id="GO:0005524">
    <property type="term" value="F:ATP binding"/>
    <property type="evidence" value="ECO:0007669"/>
    <property type="project" value="UniProtKB-KW"/>
</dbReference>
<evidence type="ECO:0000256" key="1">
    <source>
        <dbReference type="ARBA" id="ARBA00022741"/>
    </source>
</evidence>
<evidence type="ECO:0000259" key="5">
    <source>
        <dbReference type="Pfam" id="PF12684"/>
    </source>
</evidence>